<dbReference type="Pfam" id="PF17210">
    <property type="entry name" value="SdrD_B"/>
    <property type="match status" value="1"/>
</dbReference>
<evidence type="ECO:0000256" key="3">
    <source>
        <dbReference type="ARBA" id="ARBA00022729"/>
    </source>
</evidence>
<evidence type="ECO:0000256" key="1">
    <source>
        <dbReference type="ARBA" id="ARBA00004613"/>
    </source>
</evidence>
<proteinExistence type="predicted"/>
<keyword evidence="5" id="KW-0472">Membrane</keyword>
<dbReference type="Gene3D" id="2.60.40.10">
    <property type="entry name" value="Immunoglobulins"/>
    <property type="match status" value="1"/>
</dbReference>
<evidence type="ECO:0000256" key="2">
    <source>
        <dbReference type="ARBA" id="ARBA00022525"/>
    </source>
</evidence>
<feature type="transmembrane region" description="Helical" evidence="5">
    <location>
        <begin position="477"/>
        <end position="495"/>
    </location>
</feature>
<dbReference type="Proteomes" id="UP000439752">
    <property type="component" value="Unassembled WGS sequence"/>
</dbReference>
<gene>
    <name evidence="8" type="ORF">EXIGUO9Y_260059</name>
</gene>
<protein>
    <submittedName>
        <fullName evidence="8">Cell wall anchor protein</fullName>
    </submittedName>
</protein>
<keyword evidence="9" id="KW-1185">Reference proteome</keyword>
<evidence type="ECO:0000313" key="9">
    <source>
        <dbReference type="Proteomes" id="UP000439752"/>
    </source>
</evidence>
<sequence>MRKLSMYLIALVLSFSVILPVQAAPVSWDVTGTGTNPYTLTFTGEGLVDLESETALVFEGEVTGKNIDIAKTPVVTFTAETAPTINIVAVDQSKNILVEFGRVVTEEPATEEPTVEEPVTEEPTTEEPTTEEPQVDPATEEPATEEPVTEEPTKEEPIKEKPVKATTGTISGTVWYDENMDGIRQSGELLLDDIPVLLLNHDEDVVEEVYTKEGRYTFSNLKPGEYDVEMDGFDMGYYYNSPQNVGDDRLIDSDLDEEDGYLYLRLKAGQTAEIDAGLYGGEEEEDFSNLLLVTNFFDADANQRPGYTETGVPATYTVTDTITGEDVYKETVGANEAMMIELEPGTYSVKTEVKSGYLVKAMHHLDLDALLDFEDFSGAITKADMKAMAEDQGEELDEEFPELEEFMKLFKRKPVEATFTMTEDTLGFFLAAEVVRAEPVEQAKPTPVKAKTEQTTDVTRSAKMSGTLPQAGEETPFPFAATGAGLAIVGLWFLLRRNG</sequence>
<dbReference type="SUPFAM" id="SSF117074">
    <property type="entry name" value="Hypothetical protein PA1324"/>
    <property type="match status" value="1"/>
</dbReference>
<evidence type="ECO:0000259" key="7">
    <source>
        <dbReference type="Pfam" id="PF17210"/>
    </source>
</evidence>
<organism evidence="8 9">
    <name type="scientific">Exiguobacterium oxidotolerans</name>
    <dbReference type="NCBI Taxonomy" id="223958"/>
    <lineage>
        <taxon>Bacteria</taxon>
        <taxon>Bacillati</taxon>
        <taxon>Bacillota</taxon>
        <taxon>Bacilli</taxon>
        <taxon>Bacillales</taxon>
        <taxon>Bacillales Family XII. Incertae Sedis</taxon>
        <taxon>Exiguobacterium</taxon>
    </lineage>
</organism>
<dbReference type="InterPro" id="IPR033764">
    <property type="entry name" value="Sdr_B"/>
</dbReference>
<dbReference type="RefSeq" id="WP_159173337.1">
    <property type="nucleotide sequence ID" value="NZ_LR732312.1"/>
</dbReference>
<feature type="signal peptide" evidence="6">
    <location>
        <begin position="1"/>
        <end position="23"/>
    </location>
</feature>
<keyword evidence="3 6" id="KW-0732">Signal</keyword>
<evidence type="ECO:0000256" key="5">
    <source>
        <dbReference type="SAM" id="Phobius"/>
    </source>
</evidence>
<accession>A0A653I9V1</accession>
<evidence type="ECO:0000256" key="4">
    <source>
        <dbReference type="SAM" id="MobiDB-lite"/>
    </source>
</evidence>
<evidence type="ECO:0000256" key="6">
    <source>
        <dbReference type="SAM" id="SignalP"/>
    </source>
</evidence>
<evidence type="ECO:0000313" key="8">
    <source>
        <dbReference type="EMBL" id="VWX35621.1"/>
    </source>
</evidence>
<comment type="subcellular location">
    <subcellularLocation>
        <location evidence="1">Secreted</location>
    </subcellularLocation>
</comment>
<feature type="region of interest" description="Disordered" evidence="4">
    <location>
        <begin position="104"/>
        <end position="161"/>
    </location>
</feature>
<reference evidence="8 9" key="1">
    <citation type="submission" date="2019-10" db="EMBL/GenBank/DDBJ databases">
        <authorList>
            <person name="Karimi E."/>
        </authorList>
    </citation>
    <scope>NUCLEOTIDE SEQUENCE [LARGE SCALE GENOMIC DNA]</scope>
    <source>
        <strain evidence="8">Exiguobacterium sp. 9Y</strain>
    </source>
</reference>
<keyword evidence="5" id="KW-0812">Transmembrane</keyword>
<dbReference type="InterPro" id="IPR013783">
    <property type="entry name" value="Ig-like_fold"/>
</dbReference>
<feature type="domain" description="SD-repeat containing protein B" evidence="7">
    <location>
        <begin position="170"/>
        <end position="277"/>
    </location>
</feature>
<dbReference type="AlphaFoldDB" id="A0A653I9V1"/>
<name>A0A653I9V1_9BACL</name>
<dbReference type="NCBIfam" id="TIGR01167">
    <property type="entry name" value="LPXTG_anchor"/>
    <property type="match status" value="1"/>
</dbReference>
<keyword evidence="2" id="KW-0964">Secreted</keyword>
<dbReference type="GO" id="GO:0005576">
    <property type="term" value="C:extracellular region"/>
    <property type="evidence" value="ECO:0007669"/>
    <property type="project" value="UniProtKB-SubCell"/>
</dbReference>
<dbReference type="EMBL" id="CABWKQ010000019">
    <property type="protein sequence ID" value="VWX35621.1"/>
    <property type="molecule type" value="Genomic_DNA"/>
</dbReference>
<feature type="compositionally biased region" description="Acidic residues" evidence="4">
    <location>
        <begin position="108"/>
        <end position="149"/>
    </location>
</feature>
<feature type="chain" id="PRO_5024858944" evidence="6">
    <location>
        <begin position="24"/>
        <end position="499"/>
    </location>
</feature>
<feature type="compositionally biased region" description="Basic and acidic residues" evidence="4">
    <location>
        <begin position="151"/>
        <end position="161"/>
    </location>
</feature>
<keyword evidence="5" id="KW-1133">Transmembrane helix</keyword>